<dbReference type="Pfam" id="PF14332">
    <property type="entry name" value="DUF4388"/>
    <property type="match status" value="1"/>
</dbReference>
<gene>
    <name evidence="2" type="ORF">ENI34_03680</name>
</gene>
<comment type="caution">
    <text evidence="2">The sequence shown here is derived from an EMBL/GenBank/DDBJ whole genome shotgun (WGS) entry which is preliminary data.</text>
</comment>
<dbReference type="InterPro" id="IPR025497">
    <property type="entry name" value="PatA-like_N"/>
</dbReference>
<feature type="domain" description="PatA-like N-terminal" evidence="1">
    <location>
        <begin position="7"/>
        <end position="229"/>
    </location>
</feature>
<organism evidence="2 3">
    <name type="scientific">candidate division WOR-3 bacterium</name>
    <dbReference type="NCBI Taxonomy" id="2052148"/>
    <lineage>
        <taxon>Bacteria</taxon>
        <taxon>Bacteria division WOR-3</taxon>
    </lineage>
</organism>
<protein>
    <submittedName>
        <fullName evidence="2">DUF4388 domain-containing protein</fullName>
    </submittedName>
</protein>
<dbReference type="PANTHER" id="PTHR36304">
    <property type="entry name" value="DOMAIN GTPASE-ACTIVATING PROTEIN, PUTATIVE-RELATED-RELATED"/>
    <property type="match status" value="1"/>
</dbReference>
<evidence type="ECO:0000313" key="2">
    <source>
        <dbReference type="EMBL" id="HEC78227.1"/>
    </source>
</evidence>
<sequence length="274" mass="31159">MTGFEISLKEFTLGDVLQFLARVKKSGVLKVSGGITGEIYIKEGFVVHAADGVETGIEALLNLSFIELETASFEPGVEAPEQTISEDFGKLTENIEKRRIEFQEIKKKLPPMDTVLAKSTRDLESAVALRRADWQILALIDGKRRLGDVIAESKIGGYEATKTITWLKDQGLIYDPEEAQRVMTRLIDFLKKLFEDFGENGLLLLKEWGNKKIIDALDINEETFEIEPIAELTYDEVEESIKEFKEYIKSRGPKLYGKLLFKKKWQAFEKKISE</sequence>
<dbReference type="EMBL" id="DRIG01000039">
    <property type="protein sequence ID" value="HEC78227.1"/>
    <property type="molecule type" value="Genomic_DNA"/>
</dbReference>
<dbReference type="PANTHER" id="PTHR36304:SF4">
    <property type="entry name" value="DUF4388 DOMAIN-CONTAINING PROTEIN"/>
    <property type="match status" value="1"/>
</dbReference>
<accession>A0A9C9EM55</accession>
<dbReference type="Proteomes" id="UP000885826">
    <property type="component" value="Unassembled WGS sequence"/>
</dbReference>
<evidence type="ECO:0000259" key="1">
    <source>
        <dbReference type="Pfam" id="PF14332"/>
    </source>
</evidence>
<evidence type="ECO:0000313" key="3">
    <source>
        <dbReference type="Proteomes" id="UP000885826"/>
    </source>
</evidence>
<dbReference type="AlphaFoldDB" id="A0A9C9EM55"/>
<proteinExistence type="predicted"/>
<name>A0A9C9EM55_UNCW3</name>
<reference evidence="2" key="1">
    <citation type="journal article" date="2020" name="mSystems">
        <title>Genome- and Community-Level Interaction Insights into Carbon Utilization and Element Cycling Functions of Hydrothermarchaeota in Hydrothermal Sediment.</title>
        <authorList>
            <person name="Zhou Z."/>
            <person name="Liu Y."/>
            <person name="Xu W."/>
            <person name="Pan J."/>
            <person name="Luo Z.H."/>
            <person name="Li M."/>
        </authorList>
    </citation>
    <scope>NUCLEOTIDE SEQUENCE</scope>
    <source>
        <strain evidence="2">HyVt-388</strain>
    </source>
</reference>